<comment type="caution">
    <text evidence="1">The sequence shown here is derived from an EMBL/GenBank/DDBJ whole genome shotgun (WGS) entry which is preliminary data.</text>
</comment>
<sequence length="255" mass="29921">MDSKGLLLCARYSSAPNFFGYCGPPKNSTLVDHLREEIGDSEVESILSQFETLYLNLRLIAFENRIKDPFAFKVVEAYWLGNNLLKNTKNNDYMALLSEKFELEKKIGREKFGKLKYKFLANQTLPHHSFHVFNIFKRMGHDPSFHTLETMDQCRVGWGRILKLPITNYQSTNKPKIKNIIVETKQLVTNNKKLTIGRLFQRELNIDYKGKTFLKNLKVGDWVSFHWGFVCDVLNLHQVKNLEFYTQYAIDYYNI</sequence>
<evidence type="ECO:0000313" key="1">
    <source>
        <dbReference type="EMBL" id="OGK45192.1"/>
    </source>
</evidence>
<accession>A0A1F7IPJ1</accession>
<dbReference type="Pfam" id="PF19927">
    <property type="entry name" value="DUF6390"/>
    <property type="match status" value="1"/>
</dbReference>
<name>A0A1F7IPJ1_9BACT</name>
<organism evidence="1 2">
    <name type="scientific">Candidatus Roizmanbacteria bacterium RIFCSPLOWO2_01_FULL_37_16</name>
    <dbReference type="NCBI Taxonomy" id="1802058"/>
    <lineage>
        <taxon>Bacteria</taxon>
        <taxon>Candidatus Roizmaniibacteriota</taxon>
    </lineage>
</organism>
<dbReference type="AlphaFoldDB" id="A0A1F7IPJ1"/>
<protein>
    <submittedName>
        <fullName evidence="1">Uncharacterized protein</fullName>
    </submittedName>
</protein>
<evidence type="ECO:0000313" key="2">
    <source>
        <dbReference type="Proteomes" id="UP000178040"/>
    </source>
</evidence>
<gene>
    <name evidence="1" type="ORF">A3B40_00515</name>
</gene>
<dbReference type="Proteomes" id="UP000178040">
    <property type="component" value="Unassembled WGS sequence"/>
</dbReference>
<reference evidence="1 2" key="1">
    <citation type="journal article" date="2016" name="Nat. Commun.">
        <title>Thousands of microbial genomes shed light on interconnected biogeochemical processes in an aquifer system.</title>
        <authorList>
            <person name="Anantharaman K."/>
            <person name="Brown C.T."/>
            <person name="Hug L.A."/>
            <person name="Sharon I."/>
            <person name="Castelle C.J."/>
            <person name="Probst A.J."/>
            <person name="Thomas B.C."/>
            <person name="Singh A."/>
            <person name="Wilkins M.J."/>
            <person name="Karaoz U."/>
            <person name="Brodie E.L."/>
            <person name="Williams K.H."/>
            <person name="Hubbard S.S."/>
            <person name="Banfield J.F."/>
        </authorList>
    </citation>
    <scope>NUCLEOTIDE SEQUENCE [LARGE SCALE GENOMIC DNA]</scope>
</reference>
<proteinExistence type="predicted"/>
<dbReference type="EMBL" id="MGAI01000014">
    <property type="protein sequence ID" value="OGK45192.1"/>
    <property type="molecule type" value="Genomic_DNA"/>
</dbReference>
<dbReference type="InterPro" id="IPR045660">
    <property type="entry name" value="DUF6390"/>
</dbReference>